<evidence type="ECO:0000313" key="1">
    <source>
        <dbReference type="EMBL" id="KYM75556.1"/>
    </source>
</evidence>
<protein>
    <submittedName>
        <fullName evidence="1">Uncharacterized protein</fullName>
    </submittedName>
</protein>
<name>A0A195ATN3_9HYME</name>
<dbReference type="STRING" id="520822.A0A195ATN3"/>
<accession>A0A195ATN3</accession>
<dbReference type="Proteomes" id="UP000078540">
    <property type="component" value="Unassembled WGS sequence"/>
</dbReference>
<reference evidence="1 2" key="1">
    <citation type="submission" date="2015-09" db="EMBL/GenBank/DDBJ databases">
        <title>Atta colombica WGS genome.</title>
        <authorList>
            <person name="Nygaard S."/>
            <person name="Hu H."/>
            <person name="Boomsma J."/>
            <person name="Zhang G."/>
        </authorList>
    </citation>
    <scope>NUCLEOTIDE SEQUENCE [LARGE SCALE GENOMIC DNA]</scope>
    <source>
        <strain evidence="1">Treedump-2</strain>
        <tissue evidence="1">Whole body</tissue>
    </source>
</reference>
<dbReference type="AlphaFoldDB" id="A0A195ATN3"/>
<evidence type="ECO:0000313" key="2">
    <source>
        <dbReference type="Proteomes" id="UP000078540"/>
    </source>
</evidence>
<gene>
    <name evidence="1" type="ORF">ALC53_13984</name>
</gene>
<organism evidence="1 2">
    <name type="scientific">Atta colombica</name>
    <dbReference type="NCBI Taxonomy" id="520822"/>
    <lineage>
        <taxon>Eukaryota</taxon>
        <taxon>Metazoa</taxon>
        <taxon>Ecdysozoa</taxon>
        <taxon>Arthropoda</taxon>
        <taxon>Hexapoda</taxon>
        <taxon>Insecta</taxon>
        <taxon>Pterygota</taxon>
        <taxon>Neoptera</taxon>
        <taxon>Endopterygota</taxon>
        <taxon>Hymenoptera</taxon>
        <taxon>Apocrita</taxon>
        <taxon>Aculeata</taxon>
        <taxon>Formicoidea</taxon>
        <taxon>Formicidae</taxon>
        <taxon>Myrmicinae</taxon>
        <taxon>Atta</taxon>
    </lineage>
</organism>
<dbReference type="EMBL" id="KQ976741">
    <property type="protein sequence ID" value="KYM75556.1"/>
    <property type="molecule type" value="Genomic_DNA"/>
</dbReference>
<keyword evidence="2" id="KW-1185">Reference proteome</keyword>
<proteinExistence type="predicted"/>
<sequence>MHCYKSRQHAVKGMVMELNFVRELSVPLRSNVGSAEKTTGWEDGDGSDGGGAERRRVGKQCCCGMSVCCSSLSQTSRVRAACPISYRQNALKMPQATRVNIILHIQMFSTELGNIILGLSIKGSRFYSELPVSLFPSGLNYIRRRPDLFGGRILHQLNYISAIRNFGVTKWNLKTFNIAGRFLALCASRTEGRFHDLAASCVLLTSDRHLSFHDLARPHCPVFQDVASLAQLIGAVRVRNLSFLTASFSGVLKIFSLQLMQRDTVFCAKGLIVNAMLLTNVSD</sequence>